<dbReference type="EMBL" id="RXGB01000869">
    <property type="protein sequence ID" value="TMX01379.1"/>
    <property type="molecule type" value="Genomic_DNA"/>
</dbReference>
<reference evidence="1" key="1">
    <citation type="submission" date="2019-05" db="EMBL/GenBank/DDBJ databases">
        <title>The de novo reference genome and transcriptome assemblies of the wild tomato species Solanum chilense.</title>
        <authorList>
            <person name="Stam R."/>
            <person name="Nosenko T."/>
            <person name="Hoerger A.C."/>
            <person name="Stephan W."/>
            <person name="Seidel M.A."/>
            <person name="Kuhn J.M.M."/>
            <person name="Haberer G."/>
            <person name="Tellier A."/>
        </authorList>
    </citation>
    <scope>NUCLEOTIDE SEQUENCE</scope>
    <source>
        <tissue evidence="1">Mature leaves</tissue>
    </source>
</reference>
<proteinExistence type="predicted"/>
<protein>
    <submittedName>
        <fullName evidence="1">Uncharacterized protein</fullName>
    </submittedName>
</protein>
<comment type="caution">
    <text evidence="1">The sequence shown here is derived from an EMBL/GenBank/DDBJ whole genome shotgun (WGS) entry which is preliminary data.</text>
</comment>
<evidence type="ECO:0000313" key="1">
    <source>
        <dbReference type="EMBL" id="TMX01379.1"/>
    </source>
</evidence>
<sequence>MLASHFRRRVVACYYCLVVRGEDEGERTKGIWNCCVLLRSLNFSCKGEKGWVQVKE</sequence>
<accession>A0A6N2C4R4</accession>
<gene>
    <name evidence="1" type="ORF">EJD97_024614</name>
</gene>
<organism evidence="1">
    <name type="scientific">Solanum chilense</name>
    <name type="common">Tomato</name>
    <name type="synonym">Lycopersicon chilense</name>
    <dbReference type="NCBI Taxonomy" id="4083"/>
    <lineage>
        <taxon>Eukaryota</taxon>
        <taxon>Viridiplantae</taxon>
        <taxon>Streptophyta</taxon>
        <taxon>Embryophyta</taxon>
        <taxon>Tracheophyta</taxon>
        <taxon>Spermatophyta</taxon>
        <taxon>Magnoliopsida</taxon>
        <taxon>eudicotyledons</taxon>
        <taxon>Gunneridae</taxon>
        <taxon>Pentapetalae</taxon>
        <taxon>asterids</taxon>
        <taxon>lamiids</taxon>
        <taxon>Solanales</taxon>
        <taxon>Solanaceae</taxon>
        <taxon>Solanoideae</taxon>
        <taxon>Solaneae</taxon>
        <taxon>Solanum</taxon>
        <taxon>Solanum subgen. Lycopersicon</taxon>
    </lineage>
</organism>
<name>A0A6N2C4R4_SOLCI</name>
<dbReference type="AlphaFoldDB" id="A0A6N2C4R4"/>